<comment type="pathway">
    <text evidence="2">Organic acid metabolism; glycolate biosynthesis; glycolate from 2-phosphoglycolate: step 1/1.</text>
</comment>
<dbReference type="Pfam" id="PF13419">
    <property type="entry name" value="HAD_2"/>
    <property type="match status" value="1"/>
</dbReference>
<dbReference type="Gene3D" id="3.40.50.1000">
    <property type="entry name" value="HAD superfamily/HAD-like"/>
    <property type="match status" value="1"/>
</dbReference>
<dbReference type="PANTHER" id="PTHR43434:SF1">
    <property type="entry name" value="PHOSPHOGLYCOLATE PHOSPHATASE"/>
    <property type="match status" value="1"/>
</dbReference>
<evidence type="ECO:0000256" key="4">
    <source>
        <dbReference type="ARBA" id="ARBA00013078"/>
    </source>
</evidence>
<dbReference type="GO" id="GO:0006281">
    <property type="term" value="P:DNA repair"/>
    <property type="evidence" value="ECO:0007669"/>
    <property type="project" value="TreeGrafter"/>
</dbReference>
<comment type="similarity">
    <text evidence="3">Belongs to the HAD-like hydrolase superfamily. CbbY/CbbZ/Gph/YieH family.</text>
</comment>
<evidence type="ECO:0000256" key="2">
    <source>
        <dbReference type="ARBA" id="ARBA00004818"/>
    </source>
</evidence>
<dbReference type="InterPro" id="IPR023214">
    <property type="entry name" value="HAD_sf"/>
</dbReference>
<name>A0A512M4L0_9BACT</name>
<dbReference type="SUPFAM" id="SSF56784">
    <property type="entry name" value="HAD-like"/>
    <property type="match status" value="1"/>
</dbReference>
<dbReference type="InterPro" id="IPR050155">
    <property type="entry name" value="HAD-like_hydrolase_sf"/>
</dbReference>
<dbReference type="AlphaFoldDB" id="A0A512M4L0"/>
<dbReference type="Gene3D" id="1.10.150.240">
    <property type="entry name" value="Putative phosphatase, domain 2"/>
    <property type="match status" value="1"/>
</dbReference>
<dbReference type="GO" id="GO:0008967">
    <property type="term" value="F:phosphoglycolate phosphatase activity"/>
    <property type="evidence" value="ECO:0007669"/>
    <property type="project" value="UniProtKB-EC"/>
</dbReference>
<comment type="caution">
    <text evidence="5">The sequence shown here is derived from an EMBL/GenBank/DDBJ whole genome shotgun (WGS) entry which is preliminary data.</text>
</comment>
<dbReference type="EMBL" id="BKAG01000004">
    <property type="protein sequence ID" value="GEP41648.1"/>
    <property type="molecule type" value="Genomic_DNA"/>
</dbReference>
<evidence type="ECO:0000256" key="1">
    <source>
        <dbReference type="ARBA" id="ARBA00000830"/>
    </source>
</evidence>
<dbReference type="RefSeq" id="WP_146849107.1">
    <property type="nucleotide sequence ID" value="NZ_BKAG01000004.1"/>
</dbReference>
<dbReference type="EC" id="3.1.3.18" evidence="4"/>
<dbReference type="PANTHER" id="PTHR43434">
    <property type="entry name" value="PHOSPHOGLYCOLATE PHOSPHATASE"/>
    <property type="match status" value="1"/>
</dbReference>
<keyword evidence="6" id="KW-1185">Reference proteome</keyword>
<evidence type="ECO:0000256" key="3">
    <source>
        <dbReference type="ARBA" id="ARBA00006171"/>
    </source>
</evidence>
<reference evidence="5 6" key="1">
    <citation type="submission" date="2019-07" db="EMBL/GenBank/DDBJ databases">
        <title>Whole genome shotgun sequence of Brevifollis gellanilyticus NBRC 108608.</title>
        <authorList>
            <person name="Hosoyama A."/>
            <person name="Uohara A."/>
            <person name="Ohji S."/>
            <person name="Ichikawa N."/>
        </authorList>
    </citation>
    <scope>NUCLEOTIDE SEQUENCE [LARGE SCALE GENOMIC DNA]</scope>
    <source>
        <strain evidence="5 6">NBRC 108608</strain>
    </source>
</reference>
<accession>A0A512M4L0</accession>
<protein>
    <recommendedName>
        <fullName evidence="4">phosphoglycolate phosphatase</fullName>
        <ecNumber evidence="4">3.1.3.18</ecNumber>
    </recommendedName>
</protein>
<dbReference type="GO" id="GO:0005829">
    <property type="term" value="C:cytosol"/>
    <property type="evidence" value="ECO:0007669"/>
    <property type="project" value="TreeGrafter"/>
</dbReference>
<evidence type="ECO:0000313" key="6">
    <source>
        <dbReference type="Proteomes" id="UP000321577"/>
    </source>
</evidence>
<dbReference type="InterPro" id="IPR036412">
    <property type="entry name" value="HAD-like_sf"/>
</dbReference>
<dbReference type="Proteomes" id="UP000321577">
    <property type="component" value="Unassembled WGS sequence"/>
</dbReference>
<gene>
    <name evidence="5" type="ORF">BGE01nite_09390</name>
</gene>
<organism evidence="5 6">
    <name type="scientific">Brevifollis gellanilyticus</name>
    <dbReference type="NCBI Taxonomy" id="748831"/>
    <lineage>
        <taxon>Bacteria</taxon>
        <taxon>Pseudomonadati</taxon>
        <taxon>Verrucomicrobiota</taxon>
        <taxon>Verrucomicrobiia</taxon>
        <taxon>Verrucomicrobiales</taxon>
        <taxon>Verrucomicrobiaceae</taxon>
    </lineage>
</organism>
<evidence type="ECO:0000313" key="5">
    <source>
        <dbReference type="EMBL" id="GEP41648.1"/>
    </source>
</evidence>
<dbReference type="OrthoDB" id="9781769at2"/>
<dbReference type="InterPro" id="IPR041492">
    <property type="entry name" value="HAD_2"/>
</dbReference>
<comment type="catalytic activity">
    <reaction evidence="1">
        <text>2-phosphoglycolate + H2O = glycolate + phosphate</text>
        <dbReference type="Rhea" id="RHEA:14369"/>
        <dbReference type="ChEBI" id="CHEBI:15377"/>
        <dbReference type="ChEBI" id="CHEBI:29805"/>
        <dbReference type="ChEBI" id="CHEBI:43474"/>
        <dbReference type="ChEBI" id="CHEBI:58033"/>
        <dbReference type="EC" id="3.1.3.18"/>
    </reaction>
</comment>
<dbReference type="InterPro" id="IPR023198">
    <property type="entry name" value="PGP-like_dom2"/>
</dbReference>
<sequence>MPRLLLFDIDGTLLDTGGAGGASLLDAMEEIFNVRRQDMPPLNLAGATDGGVVRELFTQVGRVMEPEAVQRYMDTYLGHLERRLAHADFPGVLMPGIEILLQTLVADGRADIGLLTGNVRRGAHMKLERFGLHPHFVDGAFGDDAEDRNLLGPVAMQRMSQKTGRQYAATDVIVIGDTPKDIACAHAIGARCLAVGTGHFKADSLRPHSPWLCLEDLSDTASVRDVLLS</sequence>
<proteinExistence type="inferred from homology"/>